<proteinExistence type="predicted"/>
<evidence type="ECO:0000313" key="1">
    <source>
        <dbReference type="EMBL" id="TDB66551.1"/>
    </source>
</evidence>
<dbReference type="InterPro" id="IPR024079">
    <property type="entry name" value="MetalloPept_cat_dom_sf"/>
</dbReference>
<dbReference type="OrthoDB" id="5951339at2"/>
<dbReference type="Proteomes" id="UP000295254">
    <property type="component" value="Unassembled WGS sequence"/>
</dbReference>
<keyword evidence="2" id="KW-1185">Reference proteome</keyword>
<dbReference type="RefSeq" id="WP_093228505.1">
    <property type="nucleotide sequence ID" value="NZ_LT629803.1"/>
</dbReference>
<sequence>MKKPITIIVIIHNDLQGFSRDELYEKYFSWLITELEEISGRPVLIKGFDKVDVPGLSDFNYRNDDHEAAALGWREKTRALYNSIWQQQNFHSGLVKILLLTRYDINETLWGLIGVTQGVTHFKSYAGIASITSEHIAAHEIGHMFGATHEDSEVRFEGWWQDSIMLTDHGSKFRGNSYRFSDKNRKNIRDHLEKLP</sequence>
<organism evidence="1 2">
    <name type="scientific">Pseudomonas vancouverensis</name>
    <dbReference type="NCBI Taxonomy" id="95300"/>
    <lineage>
        <taxon>Bacteria</taxon>
        <taxon>Pseudomonadati</taxon>
        <taxon>Pseudomonadota</taxon>
        <taxon>Gammaproteobacteria</taxon>
        <taxon>Pseudomonadales</taxon>
        <taxon>Pseudomonadaceae</taxon>
        <taxon>Pseudomonas</taxon>
    </lineage>
</organism>
<protein>
    <submittedName>
        <fullName evidence="1">Uncharacterized protein</fullName>
    </submittedName>
</protein>
<dbReference type="GO" id="GO:0008237">
    <property type="term" value="F:metallopeptidase activity"/>
    <property type="evidence" value="ECO:0007669"/>
    <property type="project" value="InterPro"/>
</dbReference>
<dbReference type="EMBL" id="RRZK01000007">
    <property type="protein sequence ID" value="TDB66551.1"/>
    <property type="molecule type" value="Genomic_DNA"/>
</dbReference>
<evidence type="ECO:0000313" key="2">
    <source>
        <dbReference type="Proteomes" id="UP000295254"/>
    </source>
</evidence>
<dbReference type="Gene3D" id="3.40.390.10">
    <property type="entry name" value="Collagenase (Catalytic Domain)"/>
    <property type="match status" value="1"/>
</dbReference>
<gene>
    <name evidence="1" type="ORF">EIY72_06710</name>
</gene>
<dbReference type="AlphaFoldDB" id="A0A1H2PE13"/>
<dbReference type="SUPFAM" id="SSF55486">
    <property type="entry name" value="Metalloproteases ('zincins'), catalytic domain"/>
    <property type="match status" value="1"/>
</dbReference>
<name>A0A1H2PE13_PSEVA</name>
<accession>A0A1H2PE13</accession>
<comment type="caution">
    <text evidence="1">The sequence shown here is derived from an EMBL/GenBank/DDBJ whole genome shotgun (WGS) entry which is preliminary data.</text>
</comment>
<reference evidence="2" key="1">
    <citation type="journal article" date="2019" name="bioRxiv">
        <title>Bacterially produced spermidine induces plant systemic susceptibility to pathogens.</title>
        <authorList>
            <person name="Melnyk R.A."/>
            <person name="Beskrovnaya P.A."/>
            <person name="Liu Z."/>
            <person name="Song Y."/>
            <person name="Haney C.H."/>
        </authorList>
    </citation>
    <scope>NUCLEOTIDE SEQUENCE [LARGE SCALE GENOMIC DNA]</scope>
    <source>
        <strain evidence="2">Dha-51</strain>
    </source>
</reference>